<dbReference type="InParanoid" id="A0A084QXF9"/>
<dbReference type="EMBL" id="KL659765">
    <property type="protein sequence ID" value="KFA68644.1"/>
    <property type="molecule type" value="Genomic_DNA"/>
</dbReference>
<keyword evidence="3" id="KW-1185">Reference proteome</keyword>
<organism evidence="2 3">
    <name type="scientific">Stachybotrys chlorohalonatus (strain IBT 40285)</name>
    <dbReference type="NCBI Taxonomy" id="1283841"/>
    <lineage>
        <taxon>Eukaryota</taxon>
        <taxon>Fungi</taxon>
        <taxon>Dikarya</taxon>
        <taxon>Ascomycota</taxon>
        <taxon>Pezizomycotina</taxon>
        <taxon>Sordariomycetes</taxon>
        <taxon>Hypocreomycetidae</taxon>
        <taxon>Hypocreales</taxon>
        <taxon>Stachybotryaceae</taxon>
        <taxon>Stachybotrys</taxon>
    </lineage>
</organism>
<proteinExistence type="predicted"/>
<dbReference type="STRING" id="1283841.A0A084QXF9"/>
<dbReference type="AlphaFoldDB" id="A0A084QXF9"/>
<keyword evidence="1" id="KW-1133">Transmembrane helix</keyword>
<feature type="transmembrane region" description="Helical" evidence="1">
    <location>
        <begin position="114"/>
        <end position="133"/>
    </location>
</feature>
<dbReference type="OrthoDB" id="5138550at2759"/>
<gene>
    <name evidence="2" type="ORF">S40285_09544</name>
</gene>
<feature type="transmembrane region" description="Helical" evidence="1">
    <location>
        <begin position="153"/>
        <end position="176"/>
    </location>
</feature>
<protein>
    <submittedName>
        <fullName evidence="2">Uncharacterized protein</fullName>
    </submittedName>
</protein>
<evidence type="ECO:0000313" key="2">
    <source>
        <dbReference type="EMBL" id="KFA68644.1"/>
    </source>
</evidence>
<evidence type="ECO:0000256" key="1">
    <source>
        <dbReference type="SAM" id="Phobius"/>
    </source>
</evidence>
<name>A0A084QXF9_STAC4</name>
<dbReference type="HOGENOM" id="CLU_1230610_0_0_1"/>
<keyword evidence="1" id="KW-0812">Transmembrane</keyword>
<accession>A0A084QXF9</accession>
<evidence type="ECO:0000313" key="3">
    <source>
        <dbReference type="Proteomes" id="UP000028524"/>
    </source>
</evidence>
<dbReference type="Gene3D" id="1.20.58.340">
    <property type="entry name" value="Magnesium transport protein CorA, transmembrane region"/>
    <property type="match status" value="1"/>
</dbReference>
<reference evidence="2 3" key="1">
    <citation type="journal article" date="2014" name="BMC Genomics">
        <title>Comparative genome sequencing reveals chemotype-specific gene clusters in the toxigenic black mold Stachybotrys.</title>
        <authorList>
            <person name="Semeiks J."/>
            <person name="Borek D."/>
            <person name="Otwinowski Z."/>
            <person name="Grishin N.V."/>
        </authorList>
    </citation>
    <scope>NUCLEOTIDE SEQUENCE [LARGE SCALE GENOMIC DNA]</scope>
    <source>
        <strain evidence="2 3">IBT 40285</strain>
    </source>
</reference>
<keyword evidence="1" id="KW-0472">Membrane</keyword>
<sequence length="225" mass="25325">MTVPTISRRKAETIIDMHVKGSEGRTVDCAAGYTKCMDDIVNAISVLKMRADSFVSYADYILSRAEAQVGVWEPILKIFALLSHEDSVSNFKLAESSIAIATAAKSDSSAMKTIAVVTMAFLPATFLAAFFALPEFEWEHKRELEMDGMQLYWAVAIPATVAVFIIWALATQKCWIVDILFRRRMKEVGQEEKESWILSTTIRGHFERLTILMMKYVAVCCEIMC</sequence>
<dbReference type="Proteomes" id="UP000028524">
    <property type="component" value="Unassembled WGS sequence"/>
</dbReference>